<evidence type="ECO:0000313" key="1">
    <source>
        <dbReference type="EMBL" id="MDL5376804.1"/>
    </source>
</evidence>
<evidence type="ECO:0000313" key="2">
    <source>
        <dbReference type="Proteomes" id="UP001230807"/>
    </source>
</evidence>
<comment type="caution">
    <text evidence="1">The sequence shown here is derived from an EMBL/GenBank/DDBJ whole genome shotgun (WGS) entry which is preliminary data.</text>
</comment>
<dbReference type="RefSeq" id="WP_138860232.1">
    <property type="nucleotide sequence ID" value="NZ_CP040676.1"/>
</dbReference>
<accession>A0ABT7MNM7</accession>
<dbReference type="Proteomes" id="UP001230807">
    <property type="component" value="Unassembled WGS sequence"/>
</dbReference>
<dbReference type="EMBL" id="JASWER010000005">
    <property type="protein sequence ID" value="MDL5376804.1"/>
    <property type="molecule type" value="Genomic_DNA"/>
</dbReference>
<proteinExistence type="predicted"/>
<name>A0ABT7MNM7_9BACL</name>
<gene>
    <name evidence="1" type="ORF">QR695_07260</name>
</gene>
<keyword evidence="2" id="KW-1185">Reference proteome</keyword>
<sequence length="95" mass="11519">MDDARTIIDRALMYVDKSDEVWWDLIVSEAFEFDKEELDLSFLPDEIEKTTGNRVLLETYLYKEYLVHLIRDEQRTCLVIYQRDELKLIQLIEEE</sequence>
<organism evidence="1 2">
    <name type="scientific">Exiguobacterium mexicanum</name>
    <dbReference type="NCBI Taxonomy" id="340146"/>
    <lineage>
        <taxon>Bacteria</taxon>
        <taxon>Bacillati</taxon>
        <taxon>Bacillota</taxon>
        <taxon>Bacilli</taxon>
        <taxon>Bacillales</taxon>
        <taxon>Bacillales Family XII. Incertae Sedis</taxon>
        <taxon>Exiguobacterium</taxon>
    </lineage>
</organism>
<reference evidence="1 2" key="1">
    <citation type="submission" date="2023-06" db="EMBL/GenBank/DDBJ databases">
        <title>Influencing factors and mechanism of Cr(VI) reduction by facultative anaerobic Exiguobacterium sp. PY14.</title>
        <authorList>
            <person name="Zou L."/>
        </authorList>
    </citation>
    <scope>NUCLEOTIDE SEQUENCE [LARGE SCALE GENOMIC DNA]</scope>
    <source>
        <strain evidence="1 2">PY14</strain>
    </source>
</reference>
<protein>
    <submittedName>
        <fullName evidence="1">Uncharacterized protein</fullName>
    </submittedName>
</protein>